<dbReference type="Pfam" id="PF12698">
    <property type="entry name" value="ABC2_membrane_3"/>
    <property type="match status" value="1"/>
</dbReference>
<proteinExistence type="predicted"/>
<accession>A0A498D9C4</accession>
<dbReference type="OrthoDB" id="2417739at2"/>
<dbReference type="GO" id="GO:0140359">
    <property type="term" value="F:ABC-type transporter activity"/>
    <property type="evidence" value="ECO:0007669"/>
    <property type="project" value="InterPro"/>
</dbReference>
<keyword evidence="2 5" id="KW-0812">Transmembrane</keyword>
<organism evidence="7 8">
    <name type="scientific">Oceanobacillus piezotolerans</name>
    <dbReference type="NCBI Taxonomy" id="2448030"/>
    <lineage>
        <taxon>Bacteria</taxon>
        <taxon>Bacillati</taxon>
        <taxon>Bacillota</taxon>
        <taxon>Bacilli</taxon>
        <taxon>Bacillales</taxon>
        <taxon>Bacillaceae</taxon>
        <taxon>Oceanobacillus</taxon>
    </lineage>
</organism>
<dbReference type="EMBL" id="RCHR01000001">
    <property type="protein sequence ID" value="RLL47913.1"/>
    <property type="molecule type" value="Genomic_DNA"/>
</dbReference>
<feature type="domain" description="ABC-2 type transporter transmembrane" evidence="6">
    <location>
        <begin position="18"/>
        <end position="332"/>
    </location>
</feature>
<comment type="caution">
    <text evidence="7">The sequence shown here is derived from an EMBL/GenBank/DDBJ whole genome shotgun (WGS) entry which is preliminary data.</text>
</comment>
<protein>
    <submittedName>
        <fullName evidence="7">ABC transporter permease</fullName>
    </submittedName>
</protein>
<feature type="transmembrane region" description="Helical" evidence="5">
    <location>
        <begin position="301"/>
        <end position="322"/>
    </location>
</feature>
<evidence type="ECO:0000256" key="5">
    <source>
        <dbReference type="SAM" id="Phobius"/>
    </source>
</evidence>
<dbReference type="Gene3D" id="3.40.1710.10">
    <property type="entry name" value="abc type-2 transporter like domain"/>
    <property type="match status" value="1"/>
</dbReference>
<feature type="transmembrane region" description="Helical" evidence="5">
    <location>
        <begin position="239"/>
        <end position="263"/>
    </location>
</feature>
<dbReference type="AlphaFoldDB" id="A0A498D9C4"/>
<reference evidence="7 8" key="1">
    <citation type="submission" date="2018-10" db="EMBL/GenBank/DDBJ databases">
        <title>Oceanobacillus sp. YLB-02 draft genome.</title>
        <authorList>
            <person name="Yu L."/>
        </authorList>
    </citation>
    <scope>NUCLEOTIDE SEQUENCE [LARGE SCALE GENOMIC DNA]</scope>
    <source>
        <strain evidence="7 8">YLB-02</strain>
    </source>
</reference>
<dbReference type="InterPro" id="IPR013525">
    <property type="entry name" value="ABC2_TM"/>
</dbReference>
<evidence type="ECO:0000313" key="7">
    <source>
        <dbReference type="EMBL" id="RLL47913.1"/>
    </source>
</evidence>
<comment type="subcellular location">
    <subcellularLocation>
        <location evidence="1">Membrane</location>
        <topology evidence="1">Multi-pass membrane protein</topology>
    </subcellularLocation>
</comment>
<name>A0A498D9C4_9BACI</name>
<evidence type="ECO:0000256" key="4">
    <source>
        <dbReference type="ARBA" id="ARBA00023136"/>
    </source>
</evidence>
<keyword evidence="3 5" id="KW-1133">Transmembrane helix</keyword>
<evidence type="ECO:0000256" key="3">
    <source>
        <dbReference type="ARBA" id="ARBA00022989"/>
    </source>
</evidence>
<dbReference type="RefSeq" id="WP_121520570.1">
    <property type="nucleotide sequence ID" value="NZ_RCHR01000001.1"/>
</dbReference>
<feature type="transmembrane region" description="Helical" evidence="5">
    <location>
        <begin position="200"/>
        <end position="219"/>
    </location>
</feature>
<evidence type="ECO:0000256" key="1">
    <source>
        <dbReference type="ARBA" id="ARBA00004141"/>
    </source>
</evidence>
<evidence type="ECO:0000259" key="6">
    <source>
        <dbReference type="Pfam" id="PF12698"/>
    </source>
</evidence>
<gene>
    <name evidence="7" type="ORF">D8M04_01145</name>
</gene>
<sequence length="366" mass="42725">MISIIRTRLIHWKKQPFSLLFWLILPILATLAIQYFTSAIQEDSKVPVGIVLEEDTELAMNLYLAIKENPLIRVYDVTEEEARRKVLSHKLDSAFVIEEGYEENVKKGSRNQIITSYKSDLSFAYTPVSQTIISLVQEDTGRSKAAYTVINLDNERSWTWEEIIQTANEIQKEENLLHTTFSYASSEEKKENQIRLWNSWGVWAIFSVLSALMLADWVIKEKRSSIKPRFPFIRFTYKWYYMGNLVPYTVLFLLIDLTAVMLFNLLLSETITSKLLLSMLSFRMMLQMGTFLFAYCFRNLYFYYILSFVLTLFVILISGVIIPMNSSWDVINPLNAFINQEVISGYLMLFTVLLIIWLMKGEKRNA</sequence>
<keyword evidence="8" id="KW-1185">Reference proteome</keyword>
<dbReference type="Proteomes" id="UP000270219">
    <property type="component" value="Unassembled WGS sequence"/>
</dbReference>
<dbReference type="GO" id="GO:0016020">
    <property type="term" value="C:membrane"/>
    <property type="evidence" value="ECO:0007669"/>
    <property type="project" value="UniProtKB-SubCell"/>
</dbReference>
<evidence type="ECO:0000256" key="2">
    <source>
        <dbReference type="ARBA" id="ARBA00022692"/>
    </source>
</evidence>
<keyword evidence="4 5" id="KW-0472">Membrane</keyword>
<feature type="transmembrane region" description="Helical" evidence="5">
    <location>
        <begin position="275"/>
        <end position="294"/>
    </location>
</feature>
<feature type="transmembrane region" description="Helical" evidence="5">
    <location>
        <begin position="342"/>
        <end position="359"/>
    </location>
</feature>
<evidence type="ECO:0000313" key="8">
    <source>
        <dbReference type="Proteomes" id="UP000270219"/>
    </source>
</evidence>